<dbReference type="EMBL" id="JBICCN010000027">
    <property type="protein sequence ID" value="KAL3101097.1"/>
    <property type="molecule type" value="Genomic_DNA"/>
</dbReference>
<feature type="compositionally biased region" description="Low complexity" evidence="1">
    <location>
        <begin position="194"/>
        <end position="208"/>
    </location>
</feature>
<dbReference type="Proteomes" id="UP001620645">
    <property type="component" value="Unassembled WGS sequence"/>
</dbReference>
<comment type="caution">
    <text evidence="2">The sequence shown here is derived from an EMBL/GenBank/DDBJ whole genome shotgun (WGS) entry which is preliminary data.</text>
</comment>
<gene>
    <name evidence="2" type="ORF">niasHS_001557</name>
</gene>
<reference evidence="2 3" key="1">
    <citation type="submission" date="2024-10" db="EMBL/GenBank/DDBJ databases">
        <authorList>
            <person name="Kim D."/>
        </authorList>
    </citation>
    <scope>NUCLEOTIDE SEQUENCE [LARGE SCALE GENOMIC DNA]</scope>
    <source>
        <strain evidence="2">Taebaek</strain>
    </source>
</reference>
<evidence type="ECO:0000313" key="3">
    <source>
        <dbReference type="Proteomes" id="UP001620645"/>
    </source>
</evidence>
<protein>
    <submittedName>
        <fullName evidence="2">Uncharacterized protein</fullName>
    </submittedName>
</protein>
<evidence type="ECO:0000256" key="1">
    <source>
        <dbReference type="SAM" id="MobiDB-lite"/>
    </source>
</evidence>
<accession>A0ABD2KE46</accession>
<name>A0ABD2KE46_HETSC</name>
<feature type="compositionally biased region" description="Acidic residues" evidence="1">
    <location>
        <begin position="382"/>
        <end position="411"/>
    </location>
</feature>
<feature type="region of interest" description="Disordered" evidence="1">
    <location>
        <begin position="382"/>
        <end position="445"/>
    </location>
</feature>
<proteinExistence type="predicted"/>
<evidence type="ECO:0000313" key="2">
    <source>
        <dbReference type="EMBL" id="KAL3101097.1"/>
    </source>
</evidence>
<feature type="compositionally biased region" description="Polar residues" evidence="1">
    <location>
        <begin position="165"/>
        <end position="176"/>
    </location>
</feature>
<feature type="region of interest" description="Disordered" evidence="1">
    <location>
        <begin position="115"/>
        <end position="239"/>
    </location>
</feature>
<sequence>MSEAPANANKRRSALAVTAPVAWRSHSAPPRKKWYRRAAAPLLNRHRSTTQQPGAELYDQMVARRLVSAIAAWHDLHASLLQLSLRTTDDDEVGETAADDDHRLLSAKRVSRVSSRASSICSTAGRKPASVRRVSGRRKGGQRQASARRAARNQLRVNDSRGPSPRSSFSTGSARSPPTAAGGGGVSPRRRLSPRSASRSSSVASGDDSSSDAEKHRGGALAVQGGGPSTSSLCSSSAHWPPHRFGISSQDELLGAGFSKSSSSVVAEQRPTAATWSATFAQSLQIRPSAVAQVIRSGGGRRTTTARAAANGEIVLKHSVQLLDPSGASAPIQRHCASCCLLSPSHQPMLLSPPPFDHHFRQHRCFSVAKVDFDHRRCSCEEGEEEETTTQNEADEEAEEAVPADEDEAADDTTSSEGAMSDTEMDALVVEEKNRPKFSLTEPELSPEQLRQLFPELSDHWRCLTLQILIHF</sequence>
<dbReference type="AlphaFoldDB" id="A0ABD2KE46"/>
<organism evidence="2 3">
    <name type="scientific">Heterodera schachtii</name>
    <name type="common">Sugarbeet cyst nematode worm</name>
    <name type="synonym">Tylenchus schachtii</name>
    <dbReference type="NCBI Taxonomy" id="97005"/>
    <lineage>
        <taxon>Eukaryota</taxon>
        <taxon>Metazoa</taxon>
        <taxon>Ecdysozoa</taxon>
        <taxon>Nematoda</taxon>
        <taxon>Chromadorea</taxon>
        <taxon>Rhabditida</taxon>
        <taxon>Tylenchina</taxon>
        <taxon>Tylenchomorpha</taxon>
        <taxon>Tylenchoidea</taxon>
        <taxon>Heteroderidae</taxon>
        <taxon>Heteroderinae</taxon>
        <taxon>Heterodera</taxon>
    </lineage>
</organism>
<keyword evidence="3" id="KW-1185">Reference proteome</keyword>
<feature type="compositionally biased region" description="Low complexity" evidence="1">
    <location>
        <begin position="142"/>
        <end position="156"/>
    </location>
</feature>